<organism evidence="2 3">
    <name type="scientific">Riccia sorocarpa</name>
    <dbReference type="NCBI Taxonomy" id="122646"/>
    <lineage>
        <taxon>Eukaryota</taxon>
        <taxon>Viridiplantae</taxon>
        <taxon>Streptophyta</taxon>
        <taxon>Embryophyta</taxon>
        <taxon>Marchantiophyta</taxon>
        <taxon>Marchantiopsida</taxon>
        <taxon>Marchantiidae</taxon>
        <taxon>Marchantiales</taxon>
        <taxon>Ricciaceae</taxon>
        <taxon>Riccia</taxon>
    </lineage>
</organism>
<keyword evidence="3" id="KW-1185">Reference proteome</keyword>
<comment type="caution">
    <text evidence="2">The sequence shown here is derived from an EMBL/GenBank/DDBJ whole genome shotgun (WGS) entry which is preliminary data.</text>
</comment>
<evidence type="ECO:0000313" key="3">
    <source>
        <dbReference type="Proteomes" id="UP001633002"/>
    </source>
</evidence>
<evidence type="ECO:0000256" key="1">
    <source>
        <dbReference type="SAM" id="MobiDB-lite"/>
    </source>
</evidence>
<proteinExistence type="predicted"/>
<reference evidence="2 3" key="1">
    <citation type="submission" date="2024-09" db="EMBL/GenBank/DDBJ databases">
        <title>Chromosome-scale assembly of Riccia sorocarpa.</title>
        <authorList>
            <person name="Paukszto L."/>
        </authorList>
    </citation>
    <scope>NUCLEOTIDE SEQUENCE [LARGE SCALE GENOMIC DNA]</scope>
    <source>
        <strain evidence="2">LP-2024</strain>
        <tissue evidence="2">Aerial parts of the thallus</tissue>
    </source>
</reference>
<feature type="region of interest" description="Disordered" evidence="1">
    <location>
        <begin position="65"/>
        <end position="91"/>
    </location>
</feature>
<feature type="compositionally biased region" description="Basic and acidic residues" evidence="1">
    <location>
        <begin position="108"/>
        <end position="118"/>
    </location>
</feature>
<dbReference type="Proteomes" id="UP001633002">
    <property type="component" value="Unassembled WGS sequence"/>
</dbReference>
<dbReference type="AlphaFoldDB" id="A0ABD3HMK0"/>
<gene>
    <name evidence="2" type="ORF">R1sor_005161</name>
</gene>
<protein>
    <submittedName>
        <fullName evidence="2">Uncharacterized protein</fullName>
    </submittedName>
</protein>
<sequence length="163" mass="17127">MGSDLDVLAAQIPKNSEENRRLQQLLAEKTSLMQQAGLLSMAGQAPNQPVIGVKVLHAAHPLDKGKNVVDTSSSATQGKIGGGSTGGANPLTNLTYLVAAGFPRNRRDRRDNGRHDLDADTTVDGVDNPPLVTADYAVLDPASRSTSRGRAADGHVDGVESRH</sequence>
<feature type="region of interest" description="Disordered" evidence="1">
    <location>
        <begin position="105"/>
        <end position="163"/>
    </location>
</feature>
<accession>A0ABD3HMK0</accession>
<dbReference type="EMBL" id="JBJQOH010000003">
    <property type="protein sequence ID" value="KAL3691510.1"/>
    <property type="molecule type" value="Genomic_DNA"/>
</dbReference>
<name>A0ABD3HMK0_9MARC</name>
<evidence type="ECO:0000313" key="2">
    <source>
        <dbReference type="EMBL" id="KAL3691510.1"/>
    </source>
</evidence>
<feature type="compositionally biased region" description="Basic and acidic residues" evidence="1">
    <location>
        <begin position="150"/>
        <end position="163"/>
    </location>
</feature>